<dbReference type="InterPro" id="IPR019559">
    <property type="entry name" value="Cullin_neddylation_domain"/>
</dbReference>
<dbReference type="Gene3D" id="3.30.230.130">
    <property type="entry name" value="Cullin, Chain C, Domain 2"/>
    <property type="match status" value="1"/>
</dbReference>
<evidence type="ECO:0000256" key="3">
    <source>
        <dbReference type="RuleBase" id="RU003829"/>
    </source>
</evidence>
<dbReference type="SMART" id="SM00884">
    <property type="entry name" value="Cullin_Nedd8"/>
    <property type="match status" value="1"/>
</dbReference>
<dbReference type="InterPro" id="IPR059120">
    <property type="entry name" value="Cullin-like_AB"/>
</dbReference>
<dbReference type="PROSITE" id="PS50069">
    <property type="entry name" value="CULLIN_2"/>
    <property type="match status" value="1"/>
</dbReference>
<dbReference type="InterPro" id="IPR045093">
    <property type="entry name" value="Cullin"/>
</dbReference>
<evidence type="ECO:0000259" key="5">
    <source>
        <dbReference type="PROSITE" id="PS50069"/>
    </source>
</evidence>
<dbReference type="Gene3D" id="1.10.10.10">
    <property type="entry name" value="Winged helix-like DNA-binding domain superfamily/Winged helix DNA-binding domain"/>
    <property type="match status" value="1"/>
</dbReference>
<proteinExistence type="inferred from homology"/>
<dbReference type="Pfam" id="PF00888">
    <property type="entry name" value="Cullin"/>
    <property type="match status" value="1"/>
</dbReference>
<dbReference type="SUPFAM" id="SSF75632">
    <property type="entry name" value="Cullin homology domain"/>
    <property type="match status" value="1"/>
</dbReference>
<dbReference type="InterPro" id="IPR036390">
    <property type="entry name" value="WH_DNA-bd_sf"/>
</dbReference>
<gene>
    <name evidence="6" type="ORF">VTK73DRAFT_5774</name>
</gene>
<organism evidence="6 7">
    <name type="scientific">Phialemonium thermophilum</name>
    <dbReference type="NCBI Taxonomy" id="223376"/>
    <lineage>
        <taxon>Eukaryota</taxon>
        <taxon>Fungi</taxon>
        <taxon>Dikarya</taxon>
        <taxon>Ascomycota</taxon>
        <taxon>Pezizomycotina</taxon>
        <taxon>Sordariomycetes</taxon>
        <taxon>Sordariomycetidae</taxon>
        <taxon>Cephalothecales</taxon>
        <taxon>Cephalothecaceae</taxon>
        <taxon>Phialemonium</taxon>
    </lineage>
</organism>
<dbReference type="InterPro" id="IPR016158">
    <property type="entry name" value="Cullin_homology"/>
</dbReference>
<evidence type="ECO:0000313" key="6">
    <source>
        <dbReference type="EMBL" id="KAL1864620.1"/>
    </source>
</evidence>
<keyword evidence="7" id="KW-1185">Reference proteome</keyword>
<dbReference type="InterPro" id="IPR036317">
    <property type="entry name" value="Cullin_homology_sf"/>
</dbReference>
<comment type="similarity">
    <text evidence="1 2 3">Belongs to the cullin family.</text>
</comment>
<dbReference type="Proteomes" id="UP001586593">
    <property type="component" value="Unassembled WGS sequence"/>
</dbReference>
<dbReference type="EMBL" id="JAZHXJ010000323">
    <property type="protein sequence ID" value="KAL1864620.1"/>
    <property type="molecule type" value="Genomic_DNA"/>
</dbReference>
<feature type="domain" description="Cullin family profile" evidence="5">
    <location>
        <begin position="457"/>
        <end position="717"/>
    </location>
</feature>
<dbReference type="Pfam" id="PF10557">
    <property type="entry name" value="Cullin_Nedd8"/>
    <property type="match status" value="1"/>
</dbReference>
<comment type="caution">
    <text evidence="6">The sequence shown here is derived from an EMBL/GenBank/DDBJ whole genome shotgun (WGS) entry which is preliminary data.</text>
</comment>
<sequence>MASRSRIRPPRRPIVGRGDGSEFEPCWELLRSALIDIHNKNAGNLSFEQLYRASYKIVLRKNGQLLYDHVKAFEEQWFADHVLPRIQGLLSKHLVSLSLLQLPSSSLAERRQLGEKFLRGVRDAWEDHNMSMNMIADILMYLDRTYTKETGRPSTWTATIGLFRDHVLRSSLGRLDDVHDGEFVIFDIVNAVVLDQINMEREGDVIDRALVRAVTYMLEVLYESDLELANEKLYITVFEPRFLEDSRRFYAAECQKLARESDASTWLRHSQRRLLEEQDRCSTTISPLTMDKIAAVVEKELVLARMDEFLAMEGSGVRSMLDNDRVEDLAILYQLLCRVDPKKTALKVALQNRVTELGLEIERALKNTDFSVQPQQQPGANNDEEGGAAAEVPEKAKAQQPLTVAAQQTAAAIKWVDDVLKLKDKFDYLWTHCFNEDLVLQSALAKSFSEFINMFHRSSEFVSLFIDDVLRRGIKGKTEAEVDQLLDKAIVLLRYLSDRDMFERYYQKHLAKRLLQGKSESQDVEKEMISRMKQEMGNHFTSKFEGMFKDMDLSRDLAEGYRSHIRSLGEVDTRQIDLAISVLTTNNWPPDIMGRSSATEVASSGSAKSDCIYPPEIKRLQSSFYKYYLKDRSGRILTWVGTAGTADVKCVFPKIPGKESGPLSKERRYELNVSTYGMIVLLLFNDLPEGQWLSFEEIQAKTNIPVPDLVRTLTSLSVAPKSRVLLKDPATRAVKPGDRFSFHAAFVSKSIKIKAPTISNISKVEGEDERKETEKKNDQTRAHVVDAAIVRIMKQRKELSHQSLITEVISQLAGRFKPDVSLIKKRIEDLLAREYLDRGEEPGTYVYVA</sequence>
<dbReference type="InterPro" id="IPR016159">
    <property type="entry name" value="Cullin_repeat-like_dom_sf"/>
</dbReference>
<accession>A0ABR3WM13</accession>
<dbReference type="Gene3D" id="1.20.1310.10">
    <property type="entry name" value="Cullin Repeats"/>
    <property type="match status" value="4"/>
</dbReference>
<name>A0ABR3WM13_9PEZI</name>
<evidence type="ECO:0000256" key="1">
    <source>
        <dbReference type="ARBA" id="ARBA00006019"/>
    </source>
</evidence>
<protein>
    <recommendedName>
        <fullName evidence="5">Cullin family profile domain-containing protein</fullName>
    </recommendedName>
</protein>
<reference evidence="6 7" key="1">
    <citation type="journal article" date="2024" name="Commun. Biol.">
        <title>Comparative genomic analysis of thermophilic fungi reveals convergent evolutionary adaptations and gene losses.</title>
        <authorList>
            <person name="Steindorff A.S."/>
            <person name="Aguilar-Pontes M.V."/>
            <person name="Robinson A.J."/>
            <person name="Andreopoulos B."/>
            <person name="LaButti K."/>
            <person name="Kuo A."/>
            <person name="Mondo S."/>
            <person name="Riley R."/>
            <person name="Otillar R."/>
            <person name="Haridas S."/>
            <person name="Lipzen A."/>
            <person name="Grimwood J."/>
            <person name="Schmutz J."/>
            <person name="Clum A."/>
            <person name="Reid I.D."/>
            <person name="Moisan M.C."/>
            <person name="Butler G."/>
            <person name="Nguyen T.T.M."/>
            <person name="Dewar K."/>
            <person name="Conant G."/>
            <person name="Drula E."/>
            <person name="Henrissat B."/>
            <person name="Hansel C."/>
            <person name="Singer S."/>
            <person name="Hutchinson M.I."/>
            <person name="de Vries R.P."/>
            <person name="Natvig D.O."/>
            <person name="Powell A.J."/>
            <person name="Tsang A."/>
            <person name="Grigoriev I.V."/>
        </authorList>
    </citation>
    <scope>NUCLEOTIDE SEQUENCE [LARGE SCALE GENOMIC DNA]</scope>
    <source>
        <strain evidence="6 7">ATCC 24622</strain>
    </source>
</reference>
<dbReference type="SUPFAM" id="SSF74788">
    <property type="entry name" value="Cullin repeat-like"/>
    <property type="match status" value="1"/>
</dbReference>
<dbReference type="SMART" id="SM00182">
    <property type="entry name" value="CULLIN"/>
    <property type="match status" value="1"/>
</dbReference>
<evidence type="ECO:0000313" key="7">
    <source>
        <dbReference type="Proteomes" id="UP001586593"/>
    </source>
</evidence>
<dbReference type="InterPro" id="IPR001373">
    <property type="entry name" value="Cullin_N"/>
</dbReference>
<dbReference type="InterPro" id="IPR036388">
    <property type="entry name" value="WH-like_DNA-bd_sf"/>
</dbReference>
<evidence type="ECO:0000256" key="2">
    <source>
        <dbReference type="PROSITE-ProRule" id="PRU00330"/>
    </source>
</evidence>
<dbReference type="Pfam" id="PF26557">
    <property type="entry name" value="Cullin_AB"/>
    <property type="match status" value="1"/>
</dbReference>
<feature type="region of interest" description="Disordered" evidence="4">
    <location>
        <begin position="370"/>
        <end position="394"/>
    </location>
</feature>
<evidence type="ECO:0000256" key="4">
    <source>
        <dbReference type="SAM" id="MobiDB-lite"/>
    </source>
</evidence>
<dbReference type="PANTHER" id="PTHR11932">
    <property type="entry name" value="CULLIN"/>
    <property type="match status" value="1"/>
</dbReference>
<dbReference type="SUPFAM" id="SSF46785">
    <property type="entry name" value="Winged helix' DNA-binding domain"/>
    <property type="match status" value="1"/>
</dbReference>